<organism evidence="2 3">
    <name type="scientific">Bacillus wiedmannii</name>
    <dbReference type="NCBI Taxonomy" id="1890302"/>
    <lineage>
        <taxon>Bacteria</taxon>
        <taxon>Bacillati</taxon>
        <taxon>Bacillota</taxon>
        <taxon>Bacilli</taxon>
        <taxon>Bacillales</taxon>
        <taxon>Bacillaceae</taxon>
        <taxon>Bacillus</taxon>
        <taxon>Bacillus cereus group</taxon>
    </lineage>
</organism>
<feature type="domain" description="Competence protein CoiA-like N-terminal" evidence="1">
    <location>
        <begin position="21"/>
        <end position="59"/>
    </location>
</feature>
<evidence type="ECO:0000313" key="2">
    <source>
        <dbReference type="EMBL" id="SDD50724.1"/>
    </source>
</evidence>
<dbReference type="AlphaFoldDB" id="A0A1G6VB83"/>
<dbReference type="RefSeq" id="WP_074651314.1">
    <property type="nucleotide sequence ID" value="NZ_FMZR01000006.1"/>
</dbReference>
<dbReference type="EMBL" id="FMZR01000006">
    <property type="protein sequence ID" value="SDD50724.1"/>
    <property type="molecule type" value="Genomic_DNA"/>
</dbReference>
<evidence type="ECO:0000313" key="3">
    <source>
        <dbReference type="Proteomes" id="UP000183507"/>
    </source>
</evidence>
<reference evidence="3" key="1">
    <citation type="submission" date="2016-10" db="EMBL/GenBank/DDBJ databases">
        <authorList>
            <person name="Varghese N."/>
        </authorList>
    </citation>
    <scope>NUCLEOTIDE SEQUENCE [LARGE SCALE GENOMIC DNA]</scope>
    <source>
        <strain evidence="3">KPR-7A</strain>
    </source>
</reference>
<proteinExistence type="predicted"/>
<gene>
    <name evidence="2" type="ORF">SAMN04487767_106268</name>
</gene>
<accession>A0A1G6VB83</accession>
<dbReference type="Pfam" id="PF25164">
    <property type="entry name" value="CoiA_N"/>
    <property type="match status" value="1"/>
</dbReference>
<name>A0A1G6VB83_9BACI</name>
<dbReference type="InterPro" id="IPR057253">
    <property type="entry name" value="CoiA-like_N"/>
</dbReference>
<dbReference type="Proteomes" id="UP000183507">
    <property type="component" value="Unassembled WGS sequence"/>
</dbReference>
<sequence length="383" mass="45326">MSVKLNFALCGTNIVHIEDRLYKNIKYRCPHCHEDVIFKKGNKREHHFSHKPGSDCTISRETLLHFEAKHFLVNKINKEEDIKLKIDLSYFKKKYKEFLRAINIDSYEISLLEMLKFYKKSFAKVEQWVGDSIADVVVKDEYDNSQPFVIEVYVTHANEDVKVQYFDEEDIPFIEVIPTRKNSEFIFEVSDASISKYVDYISSKISSSAADISYNIFKDELIDIAREDFTDEILLQYKQQAISEVEEAIKNINYRYYINGEIYKKMNSVEARSYMSIESSREELFDISYKSSSQSKDKHSRDKYLMVNDRYFLSNEQNLLYSLIYEIQEHYQVEAIVGGWEHTKKKKVIGFNILMPNSKIVVEEMNRILNDMLSTIKREWINN</sequence>
<evidence type="ECO:0000259" key="1">
    <source>
        <dbReference type="Pfam" id="PF25164"/>
    </source>
</evidence>
<protein>
    <submittedName>
        <fullName evidence="2">Competence protein CoiA-like family protein</fullName>
    </submittedName>
</protein>